<feature type="transmembrane region" description="Helical" evidence="1">
    <location>
        <begin position="29"/>
        <end position="53"/>
    </location>
</feature>
<name>A0A0A9FWQ1_ARUDO</name>
<proteinExistence type="predicted"/>
<reference evidence="2" key="1">
    <citation type="submission" date="2014-09" db="EMBL/GenBank/DDBJ databases">
        <authorList>
            <person name="Magalhaes I.L.F."/>
            <person name="Oliveira U."/>
            <person name="Santos F.R."/>
            <person name="Vidigal T.H.D.A."/>
            <person name="Brescovit A.D."/>
            <person name="Santos A.J."/>
        </authorList>
    </citation>
    <scope>NUCLEOTIDE SEQUENCE</scope>
    <source>
        <tissue evidence="2">Shoot tissue taken approximately 20 cm above the soil surface</tissue>
    </source>
</reference>
<keyword evidence="1" id="KW-0812">Transmembrane</keyword>
<accession>A0A0A9FWQ1</accession>
<evidence type="ECO:0000313" key="2">
    <source>
        <dbReference type="EMBL" id="JAE15624.1"/>
    </source>
</evidence>
<keyword evidence="1" id="KW-1133">Transmembrane helix</keyword>
<dbReference type="EMBL" id="GBRH01182272">
    <property type="protein sequence ID" value="JAE15624.1"/>
    <property type="molecule type" value="Transcribed_RNA"/>
</dbReference>
<organism evidence="2">
    <name type="scientific">Arundo donax</name>
    <name type="common">Giant reed</name>
    <name type="synonym">Donax arundinaceus</name>
    <dbReference type="NCBI Taxonomy" id="35708"/>
    <lineage>
        <taxon>Eukaryota</taxon>
        <taxon>Viridiplantae</taxon>
        <taxon>Streptophyta</taxon>
        <taxon>Embryophyta</taxon>
        <taxon>Tracheophyta</taxon>
        <taxon>Spermatophyta</taxon>
        <taxon>Magnoliopsida</taxon>
        <taxon>Liliopsida</taxon>
        <taxon>Poales</taxon>
        <taxon>Poaceae</taxon>
        <taxon>PACMAD clade</taxon>
        <taxon>Arundinoideae</taxon>
        <taxon>Arundineae</taxon>
        <taxon>Arundo</taxon>
    </lineage>
</organism>
<reference evidence="2" key="2">
    <citation type="journal article" date="2015" name="Data Brief">
        <title>Shoot transcriptome of the giant reed, Arundo donax.</title>
        <authorList>
            <person name="Barrero R.A."/>
            <person name="Guerrero F.D."/>
            <person name="Moolhuijzen P."/>
            <person name="Goolsby J.A."/>
            <person name="Tidwell J."/>
            <person name="Bellgard S.E."/>
            <person name="Bellgard M.I."/>
        </authorList>
    </citation>
    <scope>NUCLEOTIDE SEQUENCE</scope>
    <source>
        <tissue evidence="2">Shoot tissue taken approximately 20 cm above the soil surface</tissue>
    </source>
</reference>
<evidence type="ECO:0000256" key="1">
    <source>
        <dbReference type="SAM" id="Phobius"/>
    </source>
</evidence>
<dbReference type="AlphaFoldDB" id="A0A0A9FWQ1"/>
<protein>
    <submittedName>
        <fullName evidence="2">Uncharacterized protein</fullName>
    </submittedName>
</protein>
<keyword evidence="1" id="KW-0472">Membrane</keyword>
<feature type="transmembrane region" description="Helical" evidence="1">
    <location>
        <begin position="85"/>
        <end position="111"/>
    </location>
</feature>
<sequence>MNDDYSNDSASVFMHNRRLTDCSPVTSPFVYVTNFFFSWFPLLLFLQYNLCLFRHVNLSPQMKLPSRYPDALVEEKETRERDCCYNFALCLFLGSHSCFCFFLVAYGILIISW</sequence>